<keyword evidence="1" id="KW-0560">Oxidoreductase</keyword>
<evidence type="ECO:0000259" key="2">
    <source>
        <dbReference type="Pfam" id="PF07992"/>
    </source>
</evidence>
<dbReference type="Gene3D" id="3.50.50.60">
    <property type="entry name" value="FAD/NAD(P)-binding domain"/>
    <property type="match status" value="2"/>
</dbReference>
<sequence length="405" mass="42208">MQHGFARFERLRDALGRARVHSGAAVWSAERRADGAPGAVLRAFVGGADAPDRRAVDIEADALVVATGAHDLALPVPGWTLPGVITAGAAQALAKRDGVSVGRRTLVAGAGPFLLPVAQSLALVGSTVVGVHEASRTGSLARGWLPRPWQLAGKAGELAEYIGALARHRIPYRMGSGVVRVLGDERVEGAVVASLDAEWRPIAGTEREIDCDAVALGHGFTPRLEAAIMLGCAVAGGRRGRFVVVDDRQLTTRAGVYAAGELTGIGGADAALAEGSIAGFSAAGVPLHDPRLREPVATRARMRGFARRLETAHGIRPGWTAWLDDDTIVCRCEAVTKRAIAERADVPLRALRLATRAGLGPCQARTCGRAIEAIVADAGGPVDGGFERRPLLAPVRLGEIAAREG</sequence>
<dbReference type="Proteomes" id="UP001500002">
    <property type="component" value="Unassembled WGS sequence"/>
</dbReference>
<dbReference type="InterPro" id="IPR051691">
    <property type="entry name" value="Metab_Enz_Cyan_OpOx_G3PDH"/>
</dbReference>
<reference evidence="3 4" key="1">
    <citation type="journal article" date="2019" name="Int. J. Syst. Evol. Microbiol.">
        <title>The Global Catalogue of Microorganisms (GCM) 10K type strain sequencing project: providing services to taxonomists for standard genome sequencing and annotation.</title>
        <authorList>
            <consortium name="The Broad Institute Genomics Platform"/>
            <consortium name="The Broad Institute Genome Sequencing Center for Infectious Disease"/>
            <person name="Wu L."/>
            <person name="Ma J."/>
        </authorList>
    </citation>
    <scope>NUCLEOTIDE SEQUENCE [LARGE SCALE GENOMIC DNA]</scope>
    <source>
        <strain evidence="3 4">JCM 14322</strain>
    </source>
</reference>
<feature type="domain" description="FAD/NAD(P)-binding" evidence="2">
    <location>
        <begin position="55"/>
        <end position="275"/>
    </location>
</feature>
<comment type="caution">
    <text evidence="3">The sequence shown here is derived from an EMBL/GenBank/DDBJ whole genome shotgun (WGS) entry which is preliminary data.</text>
</comment>
<protein>
    <submittedName>
        <fullName evidence="3">FAD/NAD(P)-binding oxidoreductase</fullName>
    </submittedName>
</protein>
<dbReference type="SUPFAM" id="SSF51905">
    <property type="entry name" value="FAD/NAD(P)-binding domain"/>
    <property type="match status" value="1"/>
</dbReference>
<name>A0ABN2M7S7_9MICO</name>
<gene>
    <name evidence="3" type="ORF">GCM10009749_23880</name>
</gene>
<evidence type="ECO:0000313" key="4">
    <source>
        <dbReference type="Proteomes" id="UP001500002"/>
    </source>
</evidence>
<keyword evidence="4" id="KW-1185">Reference proteome</keyword>
<proteinExistence type="predicted"/>
<dbReference type="Pfam" id="PF07992">
    <property type="entry name" value="Pyr_redox_2"/>
    <property type="match status" value="1"/>
</dbReference>
<dbReference type="EMBL" id="BAAANJ010000008">
    <property type="protein sequence ID" value="GAA1813712.1"/>
    <property type="molecule type" value="Genomic_DNA"/>
</dbReference>
<dbReference type="PANTHER" id="PTHR42949">
    <property type="entry name" value="ANAEROBIC GLYCEROL-3-PHOSPHATE DEHYDROGENASE SUBUNIT B"/>
    <property type="match status" value="1"/>
</dbReference>
<dbReference type="PANTHER" id="PTHR42949:SF3">
    <property type="entry name" value="ANAEROBIC GLYCEROL-3-PHOSPHATE DEHYDROGENASE SUBUNIT B"/>
    <property type="match status" value="1"/>
</dbReference>
<evidence type="ECO:0000256" key="1">
    <source>
        <dbReference type="ARBA" id="ARBA00023002"/>
    </source>
</evidence>
<dbReference type="Gene3D" id="1.10.10.1100">
    <property type="entry name" value="BFD-like [2Fe-2S]-binding domain"/>
    <property type="match status" value="1"/>
</dbReference>
<dbReference type="PRINTS" id="PR00368">
    <property type="entry name" value="FADPNR"/>
</dbReference>
<dbReference type="InterPro" id="IPR041854">
    <property type="entry name" value="BFD-like_2Fe2S-bd_dom_sf"/>
</dbReference>
<accession>A0ABN2M7S7</accession>
<evidence type="ECO:0000313" key="3">
    <source>
        <dbReference type="EMBL" id="GAA1813712.1"/>
    </source>
</evidence>
<dbReference type="InterPro" id="IPR036188">
    <property type="entry name" value="FAD/NAD-bd_sf"/>
</dbReference>
<dbReference type="InterPro" id="IPR023753">
    <property type="entry name" value="FAD/NAD-binding_dom"/>
</dbReference>
<organism evidence="3 4">
    <name type="scientific">Agromyces neolithicus</name>
    <dbReference type="NCBI Taxonomy" id="269420"/>
    <lineage>
        <taxon>Bacteria</taxon>
        <taxon>Bacillati</taxon>
        <taxon>Actinomycetota</taxon>
        <taxon>Actinomycetes</taxon>
        <taxon>Micrococcales</taxon>
        <taxon>Microbacteriaceae</taxon>
        <taxon>Agromyces</taxon>
    </lineage>
</organism>